<evidence type="ECO:0000256" key="5">
    <source>
        <dbReference type="HAMAP-Rule" id="MF_00378"/>
    </source>
</evidence>
<evidence type="ECO:0000256" key="1">
    <source>
        <dbReference type="ARBA" id="ARBA00022490"/>
    </source>
</evidence>
<accession>A0A1F7F1E8</accession>
<evidence type="ECO:0000313" key="9">
    <source>
        <dbReference type="EMBL" id="OGK00428.1"/>
    </source>
</evidence>
<dbReference type="GO" id="GO:0008855">
    <property type="term" value="F:exodeoxyribonuclease VII activity"/>
    <property type="evidence" value="ECO:0007669"/>
    <property type="project" value="UniProtKB-UniRule"/>
</dbReference>
<comment type="catalytic activity">
    <reaction evidence="5 6">
        <text>Exonucleolytic cleavage in either 5'- to 3'- or 3'- to 5'-direction to yield nucleoside 5'-phosphates.</text>
        <dbReference type="EC" id="3.1.11.6"/>
    </reaction>
</comment>
<dbReference type="GO" id="GO:0005737">
    <property type="term" value="C:cytoplasm"/>
    <property type="evidence" value="ECO:0007669"/>
    <property type="project" value="UniProtKB-SubCell"/>
</dbReference>
<evidence type="ECO:0000256" key="2">
    <source>
        <dbReference type="ARBA" id="ARBA00022722"/>
    </source>
</evidence>
<dbReference type="NCBIfam" id="TIGR00237">
    <property type="entry name" value="xseA"/>
    <property type="match status" value="1"/>
</dbReference>
<evidence type="ECO:0000259" key="7">
    <source>
        <dbReference type="Pfam" id="PF02601"/>
    </source>
</evidence>
<proteinExistence type="inferred from homology"/>
<comment type="caution">
    <text evidence="9">The sequence shown here is derived from an EMBL/GenBank/DDBJ whole genome shotgun (WGS) entry which is preliminary data.</text>
</comment>
<dbReference type="Pfam" id="PF02601">
    <property type="entry name" value="Exonuc_VII_L"/>
    <property type="match status" value="1"/>
</dbReference>
<dbReference type="HAMAP" id="MF_00378">
    <property type="entry name" value="Exonuc_7_L"/>
    <property type="match status" value="1"/>
</dbReference>
<keyword evidence="3 5" id="KW-0378">Hydrolase</keyword>
<dbReference type="Pfam" id="PF13742">
    <property type="entry name" value="tRNA_anti_2"/>
    <property type="match status" value="1"/>
</dbReference>
<comment type="subcellular location">
    <subcellularLocation>
        <location evidence="5 6">Cytoplasm</location>
    </subcellularLocation>
</comment>
<keyword evidence="4 5" id="KW-0269">Exonuclease</keyword>
<comment type="subunit">
    <text evidence="5">Heterooligomer composed of large and small subunits.</text>
</comment>
<dbReference type="PANTHER" id="PTHR30008:SF0">
    <property type="entry name" value="EXODEOXYRIBONUCLEASE 7 LARGE SUBUNIT"/>
    <property type="match status" value="1"/>
</dbReference>
<dbReference type="GO" id="GO:0006308">
    <property type="term" value="P:DNA catabolic process"/>
    <property type="evidence" value="ECO:0007669"/>
    <property type="project" value="UniProtKB-UniRule"/>
</dbReference>
<sequence length="396" mass="43198">MLKPITVTELTRRIKEQLEPAFPEVLVTGEISNLAANAASSHVYFTLKDADSQIRCTLWKRQRQYLKFAPLDGMAVVVLGNVRVYEKGGNYQLNVIAVEPAGKGALQVAFEQLKQKLADEGLFEQGRKRPLPKFPDRIGIVTSGTGAALCDIVKILRRRMPSVGIVVNPVQVQGDGAAGDIARGIREFNEYGNVDVLIVGRGGGSIEDLWAFNEESVARAIAASSIPVISAVGHEVDYTIADFVADMRASTPSNAAEIAVQNRDDLVLRIKSRVDRIVAGLHACASAYRLRIDHAAKSPMVQRPLELVQQHSQKIDDLAKILGLQFRGLFDTARARFSHAVEKLEILNPTGVLTRGYSITRADGRILSDAAMVAIGGRIETQLKTGRLVSRVELKS</sequence>
<dbReference type="InterPro" id="IPR003753">
    <property type="entry name" value="Exonuc_VII_L"/>
</dbReference>
<dbReference type="EMBL" id="MFYX01000146">
    <property type="protein sequence ID" value="OGK00428.1"/>
    <property type="molecule type" value="Genomic_DNA"/>
</dbReference>
<dbReference type="SUPFAM" id="SSF52210">
    <property type="entry name" value="Succinyl-CoA synthetase domains"/>
    <property type="match status" value="1"/>
</dbReference>
<reference evidence="9 10" key="1">
    <citation type="journal article" date="2016" name="Nat. Commun.">
        <title>Thousands of microbial genomes shed light on interconnected biogeochemical processes in an aquifer system.</title>
        <authorList>
            <person name="Anantharaman K."/>
            <person name="Brown C.T."/>
            <person name="Hug L.A."/>
            <person name="Sharon I."/>
            <person name="Castelle C.J."/>
            <person name="Probst A.J."/>
            <person name="Thomas B.C."/>
            <person name="Singh A."/>
            <person name="Wilkins M.J."/>
            <person name="Karaoz U."/>
            <person name="Brodie E.L."/>
            <person name="Williams K.H."/>
            <person name="Hubbard S.S."/>
            <person name="Banfield J.F."/>
        </authorList>
    </citation>
    <scope>NUCLEOTIDE SEQUENCE [LARGE SCALE GENOMIC DNA]</scope>
</reference>
<comment type="function">
    <text evidence="5">Bidirectionally degrades single-stranded DNA into large acid-insoluble oligonucleotides, which are then degraded further into small acid-soluble oligonucleotides.</text>
</comment>
<protein>
    <recommendedName>
        <fullName evidence="5">Exodeoxyribonuclease 7 large subunit</fullName>
        <ecNumber evidence="5">3.1.11.6</ecNumber>
    </recommendedName>
    <alternativeName>
        <fullName evidence="5">Exodeoxyribonuclease VII large subunit</fullName>
        <shortName evidence="5">Exonuclease VII large subunit</shortName>
    </alternativeName>
</protein>
<comment type="similarity">
    <text evidence="5 6">Belongs to the XseA family.</text>
</comment>
<dbReference type="AlphaFoldDB" id="A0A1F7F1E8"/>
<dbReference type="CDD" id="cd04489">
    <property type="entry name" value="ExoVII_LU_OBF"/>
    <property type="match status" value="1"/>
</dbReference>
<name>A0A1F7F1E8_UNCRA</name>
<evidence type="ECO:0000256" key="4">
    <source>
        <dbReference type="ARBA" id="ARBA00022839"/>
    </source>
</evidence>
<dbReference type="GO" id="GO:0009318">
    <property type="term" value="C:exodeoxyribonuclease VII complex"/>
    <property type="evidence" value="ECO:0007669"/>
    <property type="project" value="UniProtKB-UniRule"/>
</dbReference>
<gene>
    <name evidence="5" type="primary">xseA</name>
    <name evidence="9" type="ORF">A2519_10475</name>
</gene>
<dbReference type="GO" id="GO:0003676">
    <property type="term" value="F:nucleic acid binding"/>
    <property type="evidence" value="ECO:0007669"/>
    <property type="project" value="InterPro"/>
</dbReference>
<dbReference type="InterPro" id="IPR016102">
    <property type="entry name" value="Succinyl-CoA_synth-like"/>
</dbReference>
<evidence type="ECO:0000256" key="3">
    <source>
        <dbReference type="ARBA" id="ARBA00022801"/>
    </source>
</evidence>
<keyword evidence="2 5" id="KW-0540">Nuclease</keyword>
<feature type="domain" description="OB-fold nucleic acid binding" evidence="8">
    <location>
        <begin position="5"/>
        <end position="98"/>
    </location>
</feature>
<feature type="domain" description="Exonuclease VII large subunit C-terminal" evidence="7">
    <location>
        <begin position="122"/>
        <end position="322"/>
    </location>
</feature>
<dbReference type="Proteomes" id="UP000179243">
    <property type="component" value="Unassembled WGS sequence"/>
</dbReference>
<dbReference type="PANTHER" id="PTHR30008">
    <property type="entry name" value="EXODEOXYRIBONUCLEASE 7 LARGE SUBUNIT"/>
    <property type="match status" value="1"/>
</dbReference>
<evidence type="ECO:0000256" key="6">
    <source>
        <dbReference type="RuleBase" id="RU004355"/>
    </source>
</evidence>
<dbReference type="InterPro" id="IPR025824">
    <property type="entry name" value="OB-fold_nuc-bd_dom"/>
</dbReference>
<dbReference type="InterPro" id="IPR020579">
    <property type="entry name" value="Exonuc_VII_lsu_C"/>
</dbReference>
<evidence type="ECO:0000313" key="10">
    <source>
        <dbReference type="Proteomes" id="UP000179243"/>
    </source>
</evidence>
<dbReference type="EC" id="3.1.11.6" evidence="5"/>
<evidence type="ECO:0000259" key="8">
    <source>
        <dbReference type="Pfam" id="PF13742"/>
    </source>
</evidence>
<keyword evidence="1 5" id="KW-0963">Cytoplasm</keyword>
<organism evidence="9 10">
    <name type="scientific">Candidatus Raymondbacteria bacterium RIFOXYD12_FULL_49_13</name>
    <dbReference type="NCBI Taxonomy" id="1817890"/>
    <lineage>
        <taxon>Bacteria</taxon>
        <taxon>Raymondiibacteriota</taxon>
    </lineage>
</organism>